<organism evidence="3 4">
    <name type="scientific">Jiangella asiatica</name>
    <dbReference type="NCBI Taxonomy" id="2530372"/>
    <lineage>
        <taxon>Bacteria</taxon>
        <taxon>Bacillati</taxon>
        <taxon>Actinomycetota</taxon>
        <taxon>Actinomycetes</taxon>
        <taxon>Jiangellales</taxon>
        <taxon>Jiangellaceae</taxon>
        <taxon>Jiangella</taxon>
    </lineage>
</organism>
<feature type="transmembrane region" description="Helical" evidence="2">
    <location>
        <begin position="385"/>
        <end position="406"/>
    </location>
</feature>
<dbReference type="Proteomes" id="UP000294739">
    <property type="component" value="Unassembled WGS sequence"/>
</dbReference>
<keyword evidence="2" id="KW-1133">Transmembrane helix</keyword>
<gene>
    <name evidence="3" type="ORF">E1269_23300</name>
</gene>
<feature type="compositionally biased region" description="Low complexity" evidence="1">
    <location>
        <begin position="135"/>
        <end position="144"/>
    </location>
</feature>
<feature type="region of interest" description="Disordered" evidence="1">
    <location>
        <begin position="249"/>
        <end position="273"/>
    </location>
</feature>
<feature type="transmembrane region" description="Helical" evidence="2">
    <location>
        <begin position="350"/>
        <end position="373"/>
    </location>
</feature>
<feature type="region of interest" description="Disordered" evidence="1">
    <location>
        <begin position="180"/>
        <end position="233"/>
    </location>
</feature>
<dbReference type="InParanoid" id="A0A4R5CR26"/>
<accession>A0A4R5CR26</accession>
<keyword evidence="2" id="KW-0472">Membrane</keyword>
<evidence type="ECO:0000256" key="2">
    <source>
        <dbReference type="SAM" id="Phobius"/>
    </source>
</evidence>
<name>A0A4R5CR26_9ACTN</name>
<reference evidence="3 4" key="1">
    <citation type="submission" date="2019-03" db="EMBL/GenBank/DDBJ databases">
        <title>Draft genome sequences of novel Actinobacteria.</title>
        <authorList>
            <person name="Sahin N."/>
            <person name="Ay H."/>
            <person name="Saygin H."/>
        </authorList>
    </citation>
    <scope>NUCLEOTIDE SEQUENCE [LARGE SCALE GENOMIC DNA]</scope>
    <source>
        <strain evidence="3 4">5K138</strain>
    </source>
</reference>
<feature type="transmembrane region" description="Helical" evidence="2">
    <location>
        <begin position="317"/>
        <end position="338"/>
    </location>
</feature>
<feature type="region of interest" description="Disordered" evidence="1">
    <location>
        <begin position="1"/>
        <end position="101"/>
    </location>
</feature>
<feature type="compositionally biased region" description="Polar residues" evidence="1">
    <location>
        <begin position="223"/>
        <end position="233"/>
    </location>
</feature>
<feature type="compositionally biased region" description="Low complexity" evidence="1">
    <location>
        <begin position="211"/>
        <end position="221"/>
    </location>
</feature>
<dbReference type="OrthoDB" id="4350935at2"/>
<feature type="region of interest" description="Disordered" evidence="1">
    <location>
        <begin position="119"/>
        <end position="144"/>
    </location>
</feature>
<evidence type="ECO:0000313" key="4">
    <source>
        <dbReference type="Proteomes" id="UP000294739"/>
    </source>
</evidence>
<comment type="caution">
    <text evidence="3">The sequence shown here is derived from an EMBL/GenBank/DDBJ whole genome shotgun (WGS) entry which is preliminary data.</text>
</comment>
<keyword evidence="2" id="KW-0812">Transmembrane</keyword>
<evidence type="ECO:0000313" key="3">
    <source>
        <dbReference type="EMBL" id="TDE01291.1"/>
    </source>
</evidence>
<evidence type="ECO:0000256" key="1">
    <source>
        <dbReference type="SAM" id="MobiDB-lite"/>
    </source>
</evidence>
<sequence length="445" mass="43329">MTSSPWLPAAADRQTPLTDSPGHPPADVDDVDDVDAAASRAGTNPRPTPASMAALLSTGKPPVTGRARPVTGAGRTPTSSRAAAPVGNAGPPADTAVTASAATPDATTVTAAGSATAAAKAPVEAGPEEGATRTPVEAAPAKAAPTGAASTAAAVPSAKAPIPAARSGGIAEAGGTTALTGGAAEASSPTAPHGRAAKSATNTHAASVTNPTGTTATPATGIEPSTSAKSRTPSKVVATAAFAEPIAPIAPGPAAASEPATITPTPPADTARPATRAPLITAAEYALAGATVLVLAGVVLVSQLIDPSPLVHTVAQFVHLVCVVVGLGSVLAVDWFGLRWRLGRGSVESVVATAGALAVPIWLGLGGLLVSGMLLEPDLSTPLTVVKVVMVAATGVAGVLALAISRRLAIRTAPSARLLRAGLGIAVLSQVGWWTATVIGFLNRS</sequence>
<keyword evidence="4" id="KW-1185">Reference proteome</keyword>
<feature type="transmembrane region" description="Helical" evidence="2">
    <location>
        <begin position="418"/>
        <end position="442"/>
    </location>
</feature>
<dbReference type="EMBL" id="SMKZ01000042">
    <property type="protein sequence ID" value="TDE01291.1"/>
    <property type="molecule type" value="Genomic_DNA"/>
</dbReference>
<feature type="compositionally biased region" description="Low complexity" evidence="1">
    <location>
        <begin position="82"/>
        <end position="101"/>
    </location>
</feature>
<proteinExistence type="predicted"/>
<protein>
    <submittedName>
        <fullName evidence="3">Uncharacterized protein</fullName>
    </submittedName>
</protein>
<dbReference type="RefSeq" id="WP_131899056.1">
    <property type="nucleotide sequence ID" value="NZ_SMKZ01000042.1"/>
</dbReference>
<feature type="transmembrane region" description="Helical" evidence="2">
    <location>
        <begin position="285"/>
        <end position="305"/>
    </location>
</feature>
<dbReference type="AlphaFoldDB" id="A0A4R5CR26"/>
<feature type="compositionally biased region" description="Polar residues" evidence="1">
    <location>
        <begin position="199"/>
        <end position="210"/>
    </location>
</feature>